<keyword evidence="3" id="KW-0325">Glycoprotein</keyword>
<dbReference type="PANTHER" id="PTHR11927">
    <property type="entry name" value="GALACTOSIDE 2-L-FUCOSYLTRANSFERASE"/>
    <property type="match status" value="1"/>
</dbReference>
<comment type="pathway">
    <text evidence="3">Protein modification; protein glycosylation.</text>
</comment>
<sequence>MTVAWGSSKRGRARTGGMTSSRHVTFILFAAILSVPFVSIYIGYAIGVYMMPANIELPDSGVIIGPLRLNYTWYNTHNLSVTFGGRLGNNMFQYAALYGIGKANGLRPLITRQSALVAIFPHLKTRVTSQRRPGDYWPKYREMAPYRFDERTFNLNFMTNIELVGFFQSWRYFDHVRADVRKQFTFAAGLELEVTRFFERTQRLYRDGMYYVRGDAAKSPLQYVGIHVRRGDYLHQNSIEKGYTVADSGYIERAMSYFTTKYHNVIFVVCSDDMQWSRTHVKSRTHLVVYSPFTETAALDLCTLARCNHSITTVGSFSWWVGNLAGGETIYYKDFPKRGSWVASIFKPGDYYMPQWITV</sequence>
<dbReference type="GO" id="GO:0005975">
    <property type="term" value="P:carbohydrate metabolic process"/>
    <property type="evidence" value="ECO:0007669"/>
    <property type="project" value="InterPro"/>
</dbReference>
<dbReference type="PANTHER" id="PTHR11927:SF9">
    <property type="entry name" value="L-FUCOSYLTRANSFERASE"/>
    <property type="match status" value="1"/>
</dbReference>
<protein>
    <recommendedName>
        <fullName evidence="3">L-Fucosyltransferase</fullName>
        <ecNumber evidence="3">2.4.1.-</ecNumber>
    </recommendedName>
</protein>
<organism evidence="4 5">
    <name type="scientific">Ridgeia piscesae</name>
    <name type="common">Tubeworm</name>
    <dbReference type="NCBI Taxonomy" id="27915"/>
    <lineage>
        <taxon>Eukaryota</taxon>
        <taxon>Metazoa</taxon>
        <taxon>Spiralia</taxon>
        <taxon>Lophotrochozoa</taxon>
        <taxon>Annelida</taxon>
        <taxon>Polychaeta</taxon>
        <taxon>Sedentaria</taxon>
        <taxon>Canalipalpata</taxon>
        <taxon>Sabellida</taxon>
        <taxon>Siboglinidae</taxon>
        <taxon>Ridgeia</taxon>
    </lineage>
</organism>
<comment type="subcellular location">
    <subcellularLocation>
        <location evidence="3">Golgi apparatus</location>
        <location evidence="3">Golgi stack membrane</location>
        <topology evidence="3">Single-pass type II membrane protein</topology>
    </subcellularLocation>
</comment>
<keyword evidence="3" id="KW-0812">Transmembrane</keyword>
<keyword evidence="3" id="KW-0333">Golgi apparatus</keyword>
<dbReference type="CDD" id="cd11301">
    <property type="entry name" value="Fut1_Fut2_like"/>
    <property type="match status" value="1"/>
</dbReference>
<proteinExistence type="inferred from homology"/>
<comment type="caution">
    <text evidence="4">The sequence shown here is derived from an EMBL/GenBank/DDBJ whole genome shotgun (WGS) entry which is preliminary data.</text>
</comment>
<keyword evidence="5" id="KW-1185">Reference proteome</keyword>
<keyword evidence="3" id="KW-1133">Transmembrane helix</keyword>
<feature type="transmembrane region" description="Helical" evidence="3">
    <location>
        <begin position="24"/>
        <end position="50"/>
    </location>
</feature>
<evidence type="ECO:0000313" key="5">
    <source>
        <dbReference type="Proteomes" id="UP001209878"/>
    </source>
</evidence>
<dbReference type="Pfam" id="PF01531">
    <property type="entry name" value="Glyco_transf_11"/>
    <property type="match status" value="1"/>
</dbReference>
<dbReference type="GO" id="GO:0032580">
    <property type="term" value="C:Golgi cisterna membrane"/>
    <property type="evidence" value="ECO:0007669"/>
    <property type="project" value="UniProtKB-SubCell"/>
</dbReference>
<evidence type="ECO:0000256" key="1">
    <source>
        <dbReference type="ARBA" id="ARBA00022676"/>
    </source>
</evidence>
<dbReference type="AlphaFoldDB" id="A0AAD9K4V0"/>
<reference evidence="4" key="1">
    <citation type="journal article" date="2023" name="Mol. Biol. Evol.">
        <title>Third-Generation Sequencing Reveals the Adaptive Role of the Epigenome in Three Deep-Sea Polychaetes.</title>
        <authorList>
            <person name="Perez M."/>
            <person name="Aroh O."/>
            <person name="Sun Y."/>
            <person name="Lan Y."/>
            <person name="Juniper S.K."/>
            <person name="Young C.R."/>
            <person name="Angers B."/>
            <person name="Qian P.Y."/>
        </authorList>
    </citation>
    <scope>NUCLEOTIDE SEQUENCE</scope>
    <source>
        <strain evidence="4">R07B-5</strain>
    </source>
</reference>
<gene>
    <name evidence="4" type="ORF">NP493_1397g00026</name>
</gene>
<keyword evidence="1 3" id="KW-0328">Glycosyltransferase</keyword>
<comment type="similarity">
    <text evidence="3">Belongs to the glycosyltransferase 11 family.</text>
</comment>
<dbReference type="Proteomes" id="UP001209878">
    <property type="component" value="Unassembled WGS sequence"/>
</dbReference>
<evidence type="ECO:0000256" key="2">
    <source>
        <dbReference type="ARBA" id="ARBA00022679"/>
    </source>
</evidence>
<dbReference type="InterPro" id="IPR002516">
    <property type="entry name" value="Glyco_trans_11"/>
</dbReference>
<keyword evidence="2 3" id="KW-0808">Transferase</keyword>
<evidence type="ECO:0000313" key="4">
    <source>
        <dbReference type="EMBL" id="KAK2164804.1"/>
    </source>
</evidence>
<keyword evidence="3" id="KW-0472">Membrane</keyword>
<dbReference type="EMBL" id="JAODUO010001394">
    <property type="protein sequence ID" value="KAK2164804.1"/>
    <property type="molecule type" value="Genomic_DNA"/>
</dbReference>
<dbReference type="EC" id="2.4.1.-" evidence="3"/>
<name>A0AAD9K4V0_RIDPI</name>
<evidence type="ECO:0000256" key="3">
    <source>
        <dbReference type="RuleBase" id="RU363129"/>
    </source>
</evidence>
<dbReference type="GO" id="GO:0008107">
    <property type="term" value="F:galactoside 2-alpha-L-fucosyltransferase activity"/>
    <property type="evidence" value="ECO:0007669"/>
    <property type="project" value="InterPro"/>
</dbReference>
<accession>A0AAD9K4V0</accession>
<keyword evidence="3" id="KW-0735">Signal-anchor</keyword>